<protein>
    <submittedName>
        <fullName evidence="1">Uncharacterized protein</fullName>
    </submittedName>
</protein>
<evidence type="ECO:0000313" key="1">
    <source>
        <dbReference type="EMBL" id="KAJ8414004.1"/>
    </source>
</evidence>
<evidence type="ECO:0000313" key="2">
    <source>
        <dbReference type="Proteomes" id="UP001221898"/>
    </source>
</evidence>
<organism evidence="1 2">
    <name type="scientific">Aldrovandia affinis</name>
    <dbReference type="NCBI Taxonomy" id="143900"/>
    <lineage>
        <taxon>Eukaryota</taxon>
        <taxon>Metazoa</taxon>
        <taxon>Chordata</taxon>
        <taxon>Craniata</taxon>
        <taxon>Vertebrata</taxon>
        <taxon>Euteleostomi</taxon>
        <taxon>Actinopterygii</taxon>
        <taxon>Neopterygii</taxon>
        <taxon>Teleostei</taxon>
        <taxon>Notacanthiformes</taxon>
        <taxon>Halosauridae</taxon>
        <taxon>Aldrovandia</taxon>
    </lineage>
</organism>
<proteinExistence type="predicted"/>
<comment type="caution">
    <text evidence="1">The sequence shown here is derived from an EMBL/GenBank/DDBJ whole genome shotgun (WGS) entry which is preliminary data.</text>
</comment>
<reference evidence="1" key="1">
    <citation type="journal article" date="2023" name="Science">
        <title>Genome structures resolve the early diversification of teleost fishes.</title>
        <authorList>
            <person name="Parey E."/>
            <person name="Louis A."/>
            <person name="Montfort J."/>
            <person name="Bouchez O."/>
            <person name="Roques C."/>
            <person name="Iampietro C."/>
            <person name="Lluch J."/>
            <person name="Castinel A."/>
            <person name="Donnadieu C."/>
            <person name="Desvignes T."/>
            <person name="Floi Bucao C."/>
            <person name="Jouanno E."/>
            <person name="Wen M."/>
            <person name="Mejri S."/>
            <person name="Dirks R."/>
            <person name="Jansen H."/>
            <person name="Henkel C."/>
            <person name="Chen W.J."/>
            <person name="Zahm M."/>
            <person name="Cabau C."/>
            <person name="Klopp C."/>
            <person name="Thompson A.W."/>
            <person name="Robinson-Rechavi M."/>
            <person name="Braasch I."/>
            <person name="Lecointre G."/>
            <person name="Bobe J."/>
            <person name="Postlethwait J.H."/>
            <person name="Berthelot C."/>
            <person name="Roest Crollius H."/>
            <person name="Guiguen Y."/>
        </authorList>
    </citation>
    <scope>NUCLEOTIDE SEQUENCE</scope>
    <source>
        <strain evidence="1">NC1722</strain>
    </source>
</reference>
<dbReference type="Proteomes" id="UP001221898">
    <property type="component" value="Unassembled WGS sequence"/>
</dbReference>
<gene>
    <name evidence="1" type="ORF">AAFF_G00066020</name>
</gene>
<dbReference type="EMBL" id="JAINUG010000014">
    <property type="protein sequence ID" value="KAJ8414004.1"/>
    <property type="molecule type" value="Genomic_DNA"/>
</dbReference>
<accession>A0AAD7T3Y2</accession>
<sequence>MVTRSADKWLWRNSRLFGLWGGLSHKLRPAPRVTCSKLHPLDLRLQDTLSPSASLGLLDFNLLITP</sequence>
<keyword evidence="2" id="KW-1185">Reference proteome</keyword>
<name>A0AAD7T3Y2_9TELE</name>
<dbReference type="AlphaFoldDB" id="A0AAD7T3Y2"/>